<reference evidence="2 3" key="1">
    <citation type="submission" date="2017-01" db="EMBL/GenBank/DDBJ databases">
        <authorList>
            <person name="Mah S.A."/>
            <person name="Swanson W.J."/>
            <person name="Moy G.W."/>
            <person name="Vacquier V.D."/>
        </authorList>
    </citation>
    <scope>NUCLEOTIDE SEQUENCE [LARGE SCALE GENOMIC DNA]</scope>
    <source>
        <strain evidence="2 3">DSM 29590</strain>
    </source>
</reference>
<dbReference type="OrthoDB" id="9810376at2"/>
<gene>
    <name evidence="2" type="ORF">SAMN05421666_1226</name>
</gene>
<feature type="chain" id="PRO_5009941774" description="DUF2155 domain-containing protein" evidence="1">
    <location>
        <begin position="18"/>
        <end position="118"/>
    </location>
</feature>
<evidence type="ECO:0008006" key="4">
    <source>
        <dbReference type="Google" id="ProtNLM"/>
    </source>
</evidence>
<accession>A0A1N7FP03</accession>
<sequence length="118" mass="12721">MRWAALMLALVPMMASAQDEAAVGTGAVLRGLEKVSGDLVEMNLRPGEEASIGPLTVTLRECRYPLGDPAADAFAFVTIRDESEAQPIFSGWMIASSPALNALDHPRFDVWALRCSTE</sequence>
<evidence type="ECO:0000313" key="2">
    <source>
        <dbReference type="EMBL" id="SIS02030.1"/>
    </source>
</evidence>
<dbReference type="STRING" id="573024.SAMN05216208_0910"/>
<keyword evidence="3" id="KW-1185">Reference proteome</keyword>
<evidence type="ECO:0000313" key="3">
    <source>
        <dbReference type="Proteomes" id="UP000186019"/>
    </source>
</evidence>
<proteinExistence type="predicted"/>
<dbReference type="Proteomes" id="UP000186019">
    <property type="component" value="Unassembled WGS sequence"/>
</dbReference>
<feature type="signal peptide" evidence="1">
    <location>
        <begin position="1"/>
        <end position="17"/>
    </location>
</feature>
<dbReference type="AlphaFoldDB" id="A0A1N7FP03"/>
<dbReference type="Pfam" id="PF09923">
    <property type="entry name" value="DUF2155"/>
    <property type="match status" value="1"/>
</dbReference>
<dbReference type="InterPro" id="IPR019225">
    <property type="entry name" value="DUF2155"/>
</dbReference>
<protein>
    <recommendedName>
        <fullName evidence="4">DUF2155 domain-containing protein</fullName>
    </recommendedName>
</protein>
<keyword evidence="1" id="KW-0732">Signal</keyword>
<name>A0A1N7FP03_9RHOB</name>
<dbReference type="RefSeq" id="WP_076531863.1">
    <property type="nucleotide sequence ID" value="NZ_FOAC01000001.1"/>
</dbReference>
<dbReference type="EMBL" id="FTNV01000001">
    <property type="protein sequence ID" value="SIS02030.1"/>
    <property type="molecule type" value="Genomic_DNA"/>
</dbReference>
<organism evidence="2 3">
    <name type="scientific">Roseovarius nanhaiticus</name>
    <dbReference type="NCBI Taxonomy" id="573024"/>
    <lineage>
        <taxon>Bacteria</taxon>
        <taxon>Pseudomonadati</taxon>
        <taxon>Pseudomonadota</taxon>
        <taxon>Alphaproteobacteria</taxon>
        <taxon>Rhodobacterales</taxon>
        <taxon>Roseobacteraceae</taxon>
        <taxon>Roseovarius</taxon>
    </lineage>
</organism>
<evidence type="ECO:0000256" key="1">
    <source>
        <dbReference type="SAM" id="SignalP"/>
    </source>
</evidence>